<organism evidence="1 2">
    <name type="scientific">Clavelina lepadiformis</name>
    <name type="common">Light-bulb sea squirt</name>
    <name type="synonym">Ascidia lepadiformis</name>
    <dbReference type="NCBI Taxonomy" id="159417"/>
    <lineage>
        <taxon>Eukaryota</taxon>
        <taxon>Metazoa</taxon>
        <taxon>Chordata</taxon>
        <taxon>Tunicata</taxon>
        <taxon>Ascidiacea</taxon>
        <taxon>Aplousobranchia</taxon>
        <taxon>Clavelinidae</taxon>
        <taxon>Clavelina</taxon>
    </lineage>
</organism>
<comment type="caution">
    <text evidence="1">The sequence shown here is derived from an EMBL/GenBank/DDBJ whole genome shotgun (WGS) entry which is preliminary data.</text>
</comment>
<keyword evidence="2" id="KW-1185">Reference proteome</keyword>
<name>A0ABP0H6W2_CLALP</name>
<accession>A0ABP0H6W2</accession>
<dbReference type="Proteomes" id="UP001642483">
    <property type="component" value="Unassembled WGS sequence"/>
</dbReference>
<protein>
    <submittedName>
        <fullName evidence="1">Uncharacterized protein</fullName>
    </submittedName>
</protein>
<proteinExistence type="predicted"/>
<dbReference type="EMBL" id="CAWYQH010000174">
    <property type="protein sequence ID" value="CAK8698684.1"/>
    <property type="molecule type" value="Genomic_DNA"/>
</dbReference>
<evidence type="ECO:0000313" key="2">
    <source>
        <dbReference type="Proteomes" id="UP001642483"/>
    </source>
</evidence>
<evidence type="ECO:0000313" key="1">
    <source>
        <dbReference type="EMBL" id="CAK8698684.1"/>
    </source>
</evidence>
<sequence>MFRSNLQIQPTRSWICKDDTSSNLPVLQSQKDKLANIWSGNGMQVDDHCIAWDTGFAQHRKNSHERLLRTVRGMA</sequence>
<reference evidence="1 2" key="1">
    <citation type="submission" date="2024-02" db="EMBL/GenBank/DDBJ databases">
        <authorList>
            <person name="Daric V."/>
            <person name="Darras S."/>
        </authorList>
    </citation>
    <scope>NUCLEOTIDE SEQUENCE [LARGE SCALE GENOMIC DNA]</scope>
</reference>
<gene>
    <name evidence="1" type="ORF">CVLEPA_LOCUS32099</name>
</gene>